<protein>
    <submittedName>
        <fullName evidence="1">Uncharacterized protein</fullName>
    </submittedName>
</protein>
<gene>
    <name evidence="1" type="ORF">Zmor_024090</name>
</gene>
<accession>A0AA38M764</accession>
<dbReference type="Proteomes" id="UP001168821">
    <property type="component" value="Unassembled WGS sequence"/>
</dbReference>
<name>A0AA38M764_9CUCU</name>
<dbReference type="EMBL" id="JALNTZ010000007">
    <property type="protein sequence ID" value="KAJ3646505.1"/>
    <property type="molecule type" value="Genomic_DNA"/>
</dbReference>
<evidence type="ECO:0000313" key="2">
    <source>
        <dbReference type="Proteomes" id="UP001168821"/>
    </source>
</evidence>
<reference evidence="1" key="1">
    <citation type="journal article" date="2023" name="G3 (Bethesda)">
        <title>Whole genome assemblies of Zophobas morio and Tenebrio molitor.</title>
        <authorList>
            <person name="Kaur S."/>
            <person name="Stinson S.A."/>
            <person name="diCenzo G.C."/>
        </authorList>
    </citation>
    <scope>NUCLEOTIDE SEQUENCE</scope>
    <source>
        <strain evidence="1">QUZm001</strain>
    </source>
</reference>
<sequence length="119" mass="13632">MNPFHPCQCNVTKRIFAGRKSRQVPIAGGKFAIAAPTWPEKGFFLEVFMKEGVLWPFSPKGVGCEKYRAPVRTDHRKYNLGFVPISNWFLNHRLPAKNRTAITIFFFFVIAKDSRSNPS</sequence>
<organism evidence="1 2">
    <name type="scientific">Zophobas morio</name>
    <dbReference type="NCBI Taxonomy" id="2755281"/>
    <lineage>
        <taxon>Eukaryota</taxon>
        <taxon>Metazoa</taxon>
        <taxon>Ecdysozoa</taxon>
        <taxon>Arthropoda</taxon>
        <taxon>Hexapoda</taxon>
        <taxon>Insecta</taxon>
        <taxon>Pterygota</taxon>
        <taxon>Neoptera</taxon>
        <taxon>Endopterygota</taxon>
        <taxon>Coleoptera</taxon>
        <taxon>Polyphaga</taxon>
        <taxon>Cucujiformia</taxon>
        <taxon>Tenebrionidae</taxon>
        <taxon>Zophobas</taxon>
    </lineage>
</organism>
<dbReference type="AlphaFoldDB" id="A0AA38M764"/>
<keyword evidence="2" id="KW-1185">Reference proteome</keyword>
<evidence type="ECO:0000313" key="1">
    <source>
        <dbReference type="EMBL" id="KAJ3646505.1"/>
    </source>
</evidence>
<comment type="caution">
    <text evidence="1">The sequence shown here is derived from an EMBL/GenBank/DDBJ whole genome shotgun (WGS) entry which is preliminary data.</text>
</comment>
<proteinExistence type="predicted"/>